<dbReference type="EMBL" id="CP085043">
    <property type="protein sequence ID" value="UZF14042.1"/>
    <property type="molecule type" value="Genomic_DNA"/>
</dbReference>
<reference evidence="1" key="1">
    <citation type="submission" date="2015-10" db="EMBL/GenBank/DDBJ databases">
        <authorList>
            <person name="Gilbert D.G."/>
        </authorList>
    </citation>
    <scope>NUCLEOTIDE SEQUENCE</scope>
    <source>
        <strain evidence="1">Phyl III-seqv23</strain>
    </source>
</reference>
<evidence type="ECO:0000313" key="1">
    <source>
        <dbReference type="EMBL" id="CUV54267.1"/>
    </source>
</evidence>
<organism evidence="1">
    <name type="scientific">Ralstonia solanacearum</name>
    <name type="common">Pseudomonas solanacearum</name>
    <dbReference type="NCBI Taxonomy" id="305"/>
    <lineage>
        <taxon>Bacteria</taxon>
        <taxon>Pseudomonadati</taxon>
        <taxon>Pseudomonadota</taxon>
        <taxon>Betaproteobacteria</taxon>
        <taxon>Burkholderiales</taxon>
        <taxon>Burkholderiaceae</taxon>
        <taxon>Ralstonia</taxon>
        <taxon>Ralstonia solanacearum species complex</taxon>
    </lineage>
</organism>
<dbReference type="AlphaFoldDB" id="A0A0S4WRP4"/>
<evidence type="ECO:0000313" key="2">
    <source>
        <dbReference type="EMBL" id="UZF14042.1"/>
    </source>
</evidence>
<protein>
    <submittedName>
        <fullName evidence="1">Uncharacterized protein</fullName>
    </submittedName>
</protein>
<accession>A0A0S4WRP4</accession>
<gene>
    <name evidence="2" type="ORF">LH706_13520</name>
    <name evidence="1" type="ORF">RUN215_v1_280002</name>
</gene>
<proteinExistence type="predicted"/>
<dbReference type="EMBL" id="LN899820">
    <property type="protein sequence ID" value="CUV54267.1"/>
    <property type="molecule type" value="Genomic_DNA"/>
</dbReference>
<sequence>MAGEIPRVVGAASRVSPGAIAGAPTQRVLYNKTPSLAGSDAGPLSPQVRDGVVLSAPAPHAGVSPTRHGELPASRALDFWGNGRIEGRVRIEGVPAARRVRLFEALTGLLVAEAWSRQDGFYRFDYLDPSRDFFLLAHDHVRQFNAVIADWVRPEPTVYP</sequence>
<name>A0A0S4WRP4_RALSL</name>
<reference evidence="2" key="2">
    <citation type="submission" date="2021-10" db="EMBL/GenBank/DDBJ databases">
        <title>Complete genome sequences of five Ralstonia solancearum strains isolated from sunflower.</title>
        <authorList>
            <person name="She X."/>
            <person name="He Z."/>
        </authorList>
    </citation>
    <scope>NUCLEOTIDE SEQUENCE</scope>
    <source>
        <strain evidence="2">RS638</strain>
    </source>
</reference>